<reference evidence="6 7" key="1">
    <citation type="submission" date="2017-12" db="EMBL/GenBank/DDBJ databases">
        <title>The draft genome sequence of Brumimicrobium saltpan LHR20.</title>
        <authorList>
            <person name="Do Z.-J."/>
            <person name="Luo H.-R."/>
        </authorList>
    </citation>
    <scope>NUCLEOTIDE SEQUENCE [LARGE SCALE GENOMIC DNA]</scope>
    <source>
        <strain evidence="6 7">LHR20</strain>
    </source>
</reference>
<evidence type="ECO:0000256" key="2">
    <source>
        <dbReference type="ARBA" id="ARBA00022525"/>
    </source>
</evidence>
<dbReference type="InterPro" id="IPR002035">
    <property type="entry name" value="VWF_A"/>
</dbReference>
<feature type="transmembrane region" description="Helical" evidence="4">
    <location>
        <begin position="21"/>
        <end position="38"/>
    </location>
</feature>
<dbReference type="Gene3D" id="3.40.50.410">
    <property type="entry name" value="von Willebrand factor, type A domain"/>
    <property type="match status" value="1"/>
</dbReference>
<dbReference type="AlphaFoldDB" id="A0A2I0R1B0"/>
<dbReference type="InterPro" id="IPR036465">
    <property type="entry name" value="vWFA_dom_sf"/>
</dbReference>
<dbReference type="SUPFAM" id="SSF53300">
    <property type="entry name" value="vWA-like"/>
    <property type="match status" value="1"/>
</dbReference>
<dbReference type="SUPFAM" id="SSF49464">
    <property type="entry name" value="Carboxypeptidase regulatory domain-like"/>
    <property type="match status" value="1"/>
</dbReference>
<dbReference type="Proteomes" id="UP000236654">
    <property type="component" value="Unassembled WGS sequence"/>
</dbReference>
<keyword evidence="7" id="KW-1185">Reference proteome</keyword>
<dbReference type="InterPro" id="IPR008969">
    <property type="entry name" value="CarboxyPept-like_regulatory"/>
</dbReference>
<dbReference type="InterPro" id="IPR052969">
    <property type="entry name" value="Thr-specific_kinase-like"/>
</dbReference>
<feature type="domain" description="VWFA" evidence="5">
    <location>
        <begin position="314"/>
        <end position="509"/>
    </location>
</feature>
<evidence type="ECO:0000313" key="7">
    <source>
        <dbReference type="Proteomes" id="UP000236654"/>
    </source>
</evidence>
<comment type="caution">
    <text evidence="6">The sequence shown here is derived from an EMBL/GenBank/DDBJ whole genome shotgun (WGS) entry which is preliminary data.</text>
</comment>
<proteinExistence type="predicted"/>
<comment type="subcellular location">
    <subcellularLocation>
        <location evidence="1">Secreted</location>
    </subcellularLocation>
</comment>
<dbReference type="GO" id="GO:0004674">
    <property type="term" value="F:protein serine/threonine kinase activity"/>
    <property type="evidence" value="ECO:0007669"/>
    <property type="project" value="TreeGrafter"/>
</dbReference>
<dbReference type="InterPro" id="IPR056861">
    <property type="entry name" value="HMCN1-like_VWA"/>
</dbReference>
<keyword evidence="3" id="KW-0732">Signal</keyword>
<name>A0A2I0R1B0_9FLAO</name>
<organism evidence="6 7">
    <name type="scientific">Brumimicrobium salinarum</name>
    <dbReference type="NCBI Taxonomy" id="2058658"/>
    <lineage>
        <taxon>Bacteria</taxon>
        <taxon>Pseudomonadati</taxon>
        <taxon>Bacteroidota</taxon>
        <taxon>Flavobacteriia</taxon>
        <taxon>Flavobacteriales</taxon>
        <taxon>Crocinitomicaceae</taxon>
        <taxon>Brumimicrobium</taxon>
    </lineage>
</organism>
<evidence type="ECO:0000313" key="6">
    <source>
        <dbReference type="EMBL" id="PKR80357.1"/>
    </source>
</evidence>
<dbReference type="NCBIfam" id="TIGR04183">
    <property type="entry name" value="Por_Secre_tail"/>
    <property type="match status" value="1"/>
</dbReference>
<dbReference type="InterPro" id="IPR026444">
    <property type="entry name" value="Secre_tail"/>
</dbReference>
<evidence type="ECO:0000259" key="5">
    <source>
        <dbReference type="PROSITE" id="PS50234"/>
    </source>
</evidence>
<dbReference type="GO" id="GO:0005737">
    <property type="term" value="C:cytoplasm"/>
    <property type="evidence" value="ECO:0007669"/>
    <property type="project" value="TreeGrafter"/>
</dbReference>
<evidence type="ECO:0000256" key="1">
    <source>
        <dbReference type="ARBA" id="ARBA00004613"/>
    </source>
</evidence>
<dbReference type="PANTHER" id="PTHR47763:SF1">
    <property type="entry name" value="DUF659 DOMAIN-CONTAINING PROTEIN"/>
    <property type="match status" value="1"/>
</dbReference>
<evidence type="ECO:0000256" key="4">
    <source>
        <dbReference type="SAM" id="Phobius"/>
    </source>
</evidence>
<gene>
    <name evidence="6" type="ORF">CW751_09785</name>
</gene>
<accession>A0A2I0R1B0</accession>
<sequence>MNRLKSRLYKSVLKQNIMKDLKHIYIFIFLNLLSFSIFSQSISGNMNSEHSMALGYGNVNIYKGKKMVASVLTDAEGNFNVQLDTGSYKVVFQYEGHEELVKNIHVMGNEKGNFALNHKEDYIAPFELESKKDIPPPDIYEESHSFSVVESKIDHSHKSTRRATEKSASSLVDISKGHTKPGRLTAGEINDFTKWEMWKDIAANELSKYQQKWDMFFTDRYTVQIKNENGYPMVDVLVQLVNESNKVFYESRTDNTGKAELWGGLSLPNQKFIKPSAVVHYQEDIFTIKRLKNFKDGINTFTLDANCKPISDVDIAFVVDATGSMGDEINYLKAELNDVIYKAKNEHPKLTFNFGNVFYRDHGDDYLTRRHDFTTVLSSSIGFITAQHASGGGDYEEAVDVALNEALDSLKWSQEARARILFLILDAPPHNTPEIRQKLKAIAQKAAAKGVRIVPLAASGIKKDTEYLMRCFALGTNGSYAFLTNHSGIGNTHIEPSTDEYEVELLNDLLVRIIETYSFMPECDRAITIGEVQDPEMNDSLIELDWNVWPNPTQGDLSIKVSEDIDEIFIADITGKILKRFTDIKKNRALKTNIAQYARGIYLVTFTHREKKYVKKIVLQ</sequence>
<dbReference type="Pfam" id="PF25106">
    <property type="entry name" value="VWA_4"/>
    <property type="match status" value="1"/>
</dbReference>
<evidence type="ECO:0000256" key="3">
    <source>
        <dbReference type="ARBA" id="ARBA00022729"/>
    </source>
</evidence>
<keyword evidence="4" id="KW-0472">Membrane</keyword>
<dbReference type="PROSITE" id="PS50234">
    <property type="entry name" value="VWFA"/>
    <property type="match status" value="1"/>
</dbReference>
<keyword evidence="2" id="KW-0964">Secreted</keyword>
<dbReference type="Pfam" id="PF18962">
    <property type="entry name" value="Por_Secre_tail"/>
    <property type="match status" value="1"/>
</dbReference>
<dbReference type="PANTHER" id="PTHR47763">
    <property type="entry name" value="ALPHA-PROTEIN KINASE VWKA"/>
    <property type="match status" value="1"/>
</dbReference>
<keyword evidence="4" id="KW-1133">Transmembrane helix</keyword>
<protein>
    <recommendedName>
        <fullName evidence="5">VWFA domain-containing protein</fullName>
    </recommendedName>
</protein>
<keyword evidence="4" id="KW-0812">Transmembrane</keyword>
<dbReference type="EMBL" id="PJNI01000010">
    <property type="protein sequence ID" value="PKR80357.1"/>
    <property type="molecule type" value="Genomic_DNA"/>
</dbReference>